<evidence type="ECO:0000313" key="2">
    <source>
        <dbReference type="EMBL" id="SUQ27483.1"/>
    </source>
</evidence>
<dbReference type="AlphaFoldDB" id="A0AAX2LVT3"/>
<evidence type="ECO:0000256" key="1">
    <source>
        <dbReference type="SAM" id="Phobius"/>
    </source>
</evidence>
<organism evidence="2 3">
    <name type="scientific">Vibrio fluvialis</name>
    <dbReference type="NCBI Taxonomy" id="676"/>
    <lineage>
        <taxon>Bacteria</taxon>
        <taxon>Pseudomonadati</taxon>
        <taxon>Pseudomonadota</taxon>
        <taxon>Gammaproteobacteria</taxon>
        <taxon>Vibrionales</taxon>
        <taxon>Vibrionaceae</taxon>
        <taxon>Vibrio</taxon>
    </lineage>
</organism>
<comment type="caution">
    <text evidence="2">The sequence shown here is derived from an EMBL/GenBank/DDBJ whole genome shotgun (WGS) entry which is preliminary data.</text>
</comment>
<name>A0AAX2LVT3_VIBFL</name>
<keyword evidence="1" id="KW-0472">Membrane</keyword>
<reference evidence="2 3" key="1">
    <citation type="submission" date="2018-06" db="EMBL/GenBank/DDBJ databases">
        <authorList>
            <consortium name="Pathogen Informatics"/>
            <person name="Doyle S."/>
        </authorList>
    </citation>
    <scope>NUCLEOTIDE SEQUENCE [LARGE SCALE GENOMIC DNA]</scope>
    <source>
        <strain evidence="2 3">NCTC11327</strain>
    </source>
</reference>
<feature type="transmembrane region" description="Helical" evidence="1">
    <location>
        <begin position="12"/>
        <end position="33"/>
    </location>
</feature>
<gene>
    <name evidence="2" type="ORF">NCTC11327_04358</name>
</gene>
<protein>
    <submittedName>
        <fullName evidence="2">Uncharacterized protein</fullName>
    </submittedName>
</protein>
<proteinExistence type="predicted"/>
<dbReference type="Proteomes" id="UP000254626">
    <property type="component" value="Unassembled WGS sequence"/>
</dbReference>
<accession>A0AAX2LVT3</accession>
<keyword evidence="1" id="KW-0812">Transmembrane</keyword>
<evidence type="ECO:0000313" key="3">
    <source>
        <dbReference type="Proteomes" id="UP000254626"/>
    </source>
</evidence>
<dbReference type="EMBL" id="UHIP01000002">
    <property type="protein sequence ID" value="SUQ27483.1"/>
    <property type="molecule type" value="Genomic_DNA"/>
</dbReference>
<sequence>MGRQKMDVLFNYLFMNNLLGFLGGGGISIRWSWKPLN</sequence>
<keyword evidence="1" id="KW-1133">Transmembrane helix</keyword>